<evidence type="ECO:0000313" key="1">
    <source>
        <dbReference type="EMBL" id="PED11871.1"/>
    </source>
</evidence>
<dbReference type="EMBL" id="NVMD01000028">
    <property type="protein sequence ID" value="PED11871.1"/>
    <property type="molecule type" value="Genomic_DNA"/>
</dbReference>
<sequence length="74" mass="8996">MDKIQELELKIKELEEEIQWRDSHIETINKDNNRLLEQSMEVANLIDLYNQFIVEMDLGDELKVFIKEKQKLYN</sequence>
<reference evidence="1 2" key="1">
    <citation type="submission" date="2017-09" db="EMBL/GenBank/DDBJ databases">
        <title>Large-scale bioinformatics analysis of Bacillus genomes uncovers conserved roles of natural products in bacterial physiology.</title>
        <authorList>
            <consortium name="Agbiome Team Llc"/>
            <person name="Bleich R.M."/>
            <person name="Grubbs K.J."/>
            <person name="Santa Maria K.C."/>
            <person name="Allen S.E."/>
            <person name="Farag S."/>
            <person name="Shank E.A."/>
            <person name="Bowers A."/>
        </authorList>
    </citation>
    <scope>NUCLEOTIDE SEQUENCE [LARGE SCALE GENOMIC DNA]</scope>
    <source>
        <strain evidence="1 2">AFS094940</strain>
    </source>
</reference>
<name>A0A9X6TW22_BACTU</name>
<organism evidence="1 2">
    <name type="scientific">Bacillus thuringiensis</name>
    <dbReference type="NCBI Taxonomy" id="1428"/>
    <lineage>
        <taxon>Bacteria</taxon>
        <taxon>Bacillati</taxon>
        <taxon>Bacillota</taxon>
        <taxon>Bacilli</taxon>
        <taxon>Bacillales</taxon>
        <taxon>Bacillaceae</taxon>
        <taxon>Bacillus</taxon>
        <taxon>Bacillus cereus group</taxon>
    </lineage>
</organism>
<evidence type="ECO:0000313" key="2">
    <source>
        <dbReference type="Proteomes" id="UP000220127"/>
    </source>
</evidence>
<dbReference type="AlphaFoldDB" id="A0A9X6TW22"/>
<comment type="caution">
    <text evidence="1">The sequence shown here is derived from an EMBL/GenBank/DDBJ whole genome shotgun (WGS) entry which is preliminary data.</text>
</comment>
<accession>A0A9X6TW22</accession>
<dbReference type="Proteomes" id="UP000220127">
    <property type="component" value="Unassembled WGS sequence"/>
</dbReference>
<gene>
    <name evidence="1" type="ORF">CON01_24570</name>
</gene>
<protein>
    <submittedName>
        <fullName evidence="1">Uncharacterized protein</fullName>
    </submittedName>
</protein>
<dbReference type="RefSeq" id="WP_097877644.1">
    <property type="nucleotide sequence ID" value="NZ_NVMD01000028.1"/>
</dbReference>
<proteinExistence type="predicted"/>